<reference evidence="2" key="1">
    <citation type="journal article" date="2014" name="Int. J. Syst. Evol. Microbiol.">
        <title>Complete genome sequence of Corynebacterium casei LMG S-19264T (=DSM 44701T), isolated from a smear-ripened cheese.</title>
        <authorList>
            <consortium name="US DOE Joint Genome Institute (JGI-PGF)"/>
            <person name="Walter F."/>
            <person name="Albersmeier A."/>
            <person name="Kalinowski J."/>
            <person name="Ruckert C."/>
        </authorList>
    </citation>
    <scope>NUCLEOTIDE SEQUENCE</scope>
    <source>
        <strain evidence="2">JCM 3172</strain>
    </source>
</reference>
<dbReference type="RefSeq" id="WP_229832916.1">
    <property type="nucleotide sequence ID" value="NZ_BMQQ01000008.1"/>
</dbReference>
<reference evidence="2" key="2">
    <citation type="submission" date="2020-09" db="EMBL/GenBank/DDBJ databases">
        <authorList>
            <person name="Sun Q."/>
            <person name="Ohkuma M."/>
        </authorList>
    </citation>
    <scope>NUCLEOTIDE SEQUENCE</scope>
    <source>
        <strain evidence="2">JCM 3172</strain>
    </source>
</reference>
<protein>
    <submittedName>
        <fullName evidence="2">Uncharacterized protein</fullName>
    </submittedName>
</protein>
<gene>
    <name evidence="2" type="ORF">GCM10014713_27250</name>
</gene>
<feature type="region of interest" description="Disordered" evidence="1">
    <location>
        <begin position="27"/>
        <end position="46"/>
    </location>
</feature>
<keyword evidence="3" id="KW-1185">Reference proteome</keyword>
<organism evidence="2 3">
    <name type="scientific">Streptomyces purpureus</name>
    <dbReference type="NCBI Taxonomy" id="1951"/>
    <lineage>
        <taxon>Bacteria</taxon>
        <taxon>Bacillati</taxon>
        <taxon>Actinomycetota</taxon>
        <taxon>Actinomycetes</taxon>
        <taxon>Kitasatosporales</taxon>
        <taxon>Streptomycetaceae</taxon>
        <taxon>Streptomyces</taxon>
    </lineage>
</organism>
<comment type="caution">
    <text evidence="2">The sequence shown here is derived from an EMBL/GenBank/DDBJ whole genome shotgun (WGS) entry which is preliminary data.</text>
</comment>
<dbReference type="EMBL" id="BMQQ01000008">
    <property type="protein sequence ID" value="GGT32152.1"/>
    <property type="molecule type" value="Genomic_DNA"/>
</dbReference>
<proteinExistence type="predicted"/>
<evidence type="ECO:0000256" key="1">
    <source>
        <dbReference type="SAM" id="MobiDB-lite"/>
    </source>
</evidence>
<evidence type="ECO:0000313" key="3">
    <source>
        <dbReference type="Proteomes" id="UP000619486"/>
    </source>
</evidence>
<dbReference type="Proteomes" id="UP000619486">
    <property type="component" value="Unassembled WGS sequence"/>
</dbReference>
<accession>A0A918LQ02</accession>
<sequence length="290" mass="30883">MVAVGLAVLVLRPDLIPGREGLAPEPLAAETARPSQAPPEEVIPDRPTLKEPFKGSPAAAWADGAAGIQAPPAKAVGWMSKAQVADALRTVKTFLVAANIDPVTVKGGRPTAALELLDPEQPDVLSVMEKALVTPTEEKDPTLLFSRFDPAEVRPVGQVVKTRGRMTVEKGERAGEVLVHTDYTFVYPLVKTRPGADEVARTIVRREITFALPDPARYVVTKGSLSVVAWSSNAGNSACDRPAAGFFRPEFTEDLVADPDPGSEGQVVDPYDRSKSLAALPQECATSSRT</sequence>
<dbReference type="AlphaFoldDB" id="A0A918LQ02"/>
<evidence type="ECO:0000313" key="2">
    <source>
        <dbReference type="EMBL" id="GGT32152.1"/>
    </source>
</evidence>
<name>A0A918LQ02_9ACTN</name>